<organism evidence="2 3">
    <name type="scientific">Polarella glacialis</name>
    <name type="common">Dinoflagellate</name>
    <dbReference type="NCBI Taxonomy" id="89957"/>
    <lineage>
        <taxon>Eukaryota</taxon>
        <taxon>Sar</taxon>
        <taxon>Alveolata</taxon>
        <taxon>Dinophyceae</taxon>
        <taxon>Suessiales</taxon>
        <taxon>Suessiaceae</taxon>
        <taxon>Polarella</taxon>
    </lineage>
</organism>
<evidence type="ECO:0000313" key="3">
    <source>
        <dbReference type="Proteomes" id="UP000626109"/>
    </source>
</evidence>
<sequence>APTEAPAQSSSQRSSIAQAPLPQAAQVPQAAQEKASRQGAKEKATAAAGPSRQQASSAGGGALGSRHEILITPQRGPGADGDPEGALYGAEILPMVGAAGCLVLPKRQTKPVEVKDKHSKVDPTDVIGLCGDGELSGWGPDADHEVLIPWRRFTDTAAERALARYVKKDALQPEITKAISPDEIVLDIEQVRVLTMDQPPVKPVQ</sequence>
<dbReference type="AlphaFoldDB" id="A0A813K6R1"/>
<evidence type="ECO:0000256" key="1">
    <source>
        <dbReference type="SAM" id="MobiDB-lite"/>
    </source>
</evidence>
<evidence type="ECO:0000313" key="2">
    <source>
        <dbReference type="EMBL" id="CAE8696167.1"/>
    </source>
</evidence>
<comment type="caution">
    <text evidence="2">The sequence shown here is derived from an EMBL/GenBank/DDBJ whole genome shotgun (WGS) entry which is preliminary data.</text>
</comment>
<feature type="compositionally biased region" description="Low complexity" evidence="1">
    <location>
        <begin position="46"/>
        <end position="57"/>
    </location>
</feature>
<accession>A0A813K6R1</accession>
<feature type="non-terminal residue" evidence="2">
    <location>
        <position position="1"/>
    </location>
</feature>
<feature type="compositionally biased region" description="Low complexity" evidence="1">
    <location>
        <begin position="7"/>
        <end position="32"/>
    </location>
</feature>
<dbReference type="EMBL" id="CAJNNW010028455">
    <property type="protein sequence ID" value="CAE8696167.1"/>
    <property type="molecule type" value="Genomic_DNA"/>
</dbReference>
<name>A0A813K6R1_POLGL</name>
<feature type="non-terminal residue" evidence="2">
    <location>
        <position position="205"/>
    </location>
</feature>
<feature type="region of interest" description="Disordered" evidence="1">
    <location>
        <begin position="1"/>
        <end position="64"/>
    </location>
</feature>
<reference evidence="2" key="1">
    <citation type="submission" date="2021-02" db="EMBL/GenBank/DDBJ databases">
        <authorList>
            <person name="Dougan E. K."/>
            <person name="Rhodes N."/>
            <person name="Thang M."/>
            <person name="Chan C."/>
        </authorList>
    </citation>
    <scope>NUCLEOTIDE SEQUENCE</scope>
</reference>
<feature type="compositionally biased region" description="Basic and acidic residues" evidence="1">
    <location>
        <begin position="34"/>
        <end position="44"/>
    </location>
</feature>
<gene>
    <name evidence="2" type="ORF">PGLA2088_LOCUS29718</name>
</gene>
<proteinExistence type="predicted"/>
<dbReference type="Proteomes" id="UP000626109">
    <property type="component" value="Unassembled WGS sequence"/>
</dbReference>
<protein>
    <submittedName>
        <fullName evidence="2">Uncharacterized protein</fullName>
    </submittedName>
</protein>